<dbReference type="AlphaFoldDB" id="A0A9K3CVK3"/>
<organism evidence="1 2">
    <name type="scientific">Kipferlia bialata</name>
    <dbReference type="NCBI Taxonomy" id="797122"/>
    <lineage>
        <taxon>Eukaryota</taxon>
        <taxon>Metamonada</taxon>
        <taxon>Carpediemonas-like organisms</taxon>
        <taxon>Kipferlia</taxon>
    </lineage>
</organism>
<dbReference type="EMBL" id="BDIP01001311">
    <property type="protein sequence ID" value="GIQ84114.1"/>
    <property type="molecule type" value="Genomic_DNA"/>
</dbReference>
<gene>
    <name evidence="1" type="ORF">KIPB_005556</name>
</gene>
<name>A0A9K3CVK3_9EUKA</name>
<keyword evidence="2" id="KW-1185">Reference proteome</keyword>
<evidence type="ECO:0000313" key="1">
    <source>
        <dbReference type="EMBL" id="GIQ84114.1"/>
    </source>
</evidence>
<proteinExistence type="predicted"/>
<evidence type="ECO:0000313" key="2">
    <source>
        <dbReference type="Proteomes" id="UP000265618"/>
    </source>
</evidence>
<protein>
    <submittedName>
        <fullName evidence="1">Uncharacterized protein</fullName>
    </submittedName>
</protein>
<reference evidence="1 2" key="1">
    <citation type="journal article" date="2018" name="PLoS ONE">
        <title>The draft genome of Kipferlia bialata reveals reductive genome evolution in fornicate parasites.</title>
        <authorList>
            <person name="Tanifuji G."/>
            <person name="Takabayashi S."/>
            <person name="Kume K."/>
            <person name="Takagi M."/>
            <person name="Nakayama T."/>
            <person name="Kamikawa R."/>
            <person name="Inagaki Y."/>
            <person name="Hashimoto T."/>
        </authorList>
    </citation>
    <scope>NUCLEOTIDE SEQUENCE [LARGE SCALE GENOMIC DNA]</scope>
    <source>
        <strain evidence="1">NY0173</strain>
    </source>
</reference>
<accession>A0A9K3CVK3</accession>
<sequence length="318" mass="35442">MAGDQRHYVDFLFVLPAKSAVTVYFSDGNWKKGHFAHRLLRHKDLDVVHLRKSVNTNQSLFFKCMTKKGGDKTYKWEGTQYHPFMTKNSTSHSNRFLHASSGDEIYLGSVNHRAWIKPGQGVTMSSQRLALLVATALRWALCCFYAPETFAISLSHRWFSDRKGLACCIRVLTMHTKVFTVPDSGPDLPYTATSCPSCITDAHDNITDAIMVSRTLQGLPGRVCSAGLYQAYGRGSQAKAFAGGSNTQGVPKNAAHGIARDILECQERLSVYKDALTGDIDDLSRKEALVGCMEMMQRILDYETLLEEERVTVQATCL</sequence>
<comment type="caution">
    <text evidence="1">The sequence shown here is derived from an EMBL/GenBank/DDBJ whole genome shotgun (WGS) entry which is preliminary data.</text>
</comment>
<dbReference type="Proteomes" id="UP000265618">
    <property type="component" value="Unassembled WGS sequence"/>
</dbReference>